<dbReference type="PANTHER" id="PTHR43792:SF9">
    <property type="entry name" value="RIBOSOMAL-PROTEIN-ALANINE ACETYLTRANSFERASE"/>
    <property type="match status" value="1"/>
</dbReference>
<keyword evidence="2" id="KW-0808">Transferase</keyword>
<name>A0A0M0LBY5_9BACI</name>
<sequence>MGDQTSTHLFRIDGEDIYLQEFSIQDANRICKISNEPEIAEFLPDWKTTKSQRINWITNYEIPGNKAFLDVAANLSDKDHHILKLGIFIKQTGEFIGWCCTGIKDELPFPNREIMYAISSSYQKKGYATKASKALIHYLFTHTKMETLNAVALINNNASNSVIQKCCFTYQGERMIDNKRYYHYMLSKSEWDKKHK</sequence>
<dbReference type="Proteomes" id="UP000037558">
    <property type="component" value="Unassembled WGS sequence"/>
</dbReference>
<dbReference type="InterPro" id="IPR000182">
    <property type="entry name" value="GNAT_dom"/>
</dbReference>
<dbReference type="RefSeq" id="WP_053400127.1">
    <property type="nucleotide sequence ID" value="NZ_JAUKEN010000001.1"/>
</dbReference>
<dbReference type="GO" id="GO:0008999">
    <property type="term" value="F:protein-N-terminal-alanine acetyltransferase activity"/>
    <property type="evidence" value="ECO:0007669"/>
    <property type="project" value="TreeGrafter"/>
</dbReference>
<accession>A0A0M0LBY5</accession>
<dbReference type="GO" id="GO:0005737">
    <property type="term" value="C:cytoplasm"/>
    <property type="evidence" value="ECO:0007669"/>
    <property type="project" value="TreeGrafter"/>
</dbReference>
<dbReference type="InterPro" id="IPR051531">
    <property type="entry name" value="N-acetyltransferase"/>
</dbReference>
<proteinExistence type="predicted"/>
<reference evidence="3" key="1">
    <citation type="submission" date="2015-08" db="EMBL/GenBank/DDBJ databases">
        <title>Fjat-14210 dsm16467.</title>
        <authorList>
            <person name="Liu B."/>
            <person name="Wang J."/>
            <person name="Zhu Y."/>
            <person name="Liu G."/>
            <person name="Chen Q."/>
            <person name="Chen Z."/>
            <person name="Lan J."/>
            <person name="Che J."/>
            <person name="Ge C."/>
            <person name="Shi H."/>
            <person name="Pan Z."/>
            <person name="Liu X."/>
        </authorList>
    </citation>
    <scope>NUCLEOTIDE SEQUENCE [LARGE SCALE GENOMIC DNA]</scope>
    <source>
        <strain evidence="3">DSM 16467</strain>
    </source>
</reference>
<dbReference type="SUPFAM" id="SSF55729">
    <property type="entry name" value="Acyl-CoA N-acyltransferases (Nat)"/>
    <property type="match status" value="1"/>
</dbReference>
<evidence type="ECO:0000313" key="3">
    <source>
        <dbReference type="Proteomes" id="UP000037558"/>
    </source>
</evidence>
<dbReference type="EMBL" id="LILC01000004">
    <property type="protein sequence ID" value="KOO48564.1"/>
    <property type="molecule type" value="Genomic_DNA"/>
</dbReference>
<keyword evidence="3" id="KW-1185">Reference proteome</keyword>
<dbReference type="AlphaFoldDB" id="A0A0M0LBY5"/>
<comment type="caution">
    <text evidence="2">The sequence shown here is derived from an EMBL/GenBank/DDBJ whole genome shotgun (WGS) entry which is preliminary data.</text>
</comment>
<dbReference type="PATRIC" id="fig|284581.3.peg.1593"/>
<dbReference type="OrthoDB" id="275901at2"/>
<dbReference type="Gene3D" id="3.40.630.30">
    <property type="match status" value="1"/>
</dbReference>
<dbReference type="InterPro" id="IPR016181">
    <property type="entry name" value="Acyl_CoA_acyltransferase"/>
</dbReference>
<organism evidence="2 3">
    <name type="scientific">Priestia koreensis</name>
    <dbReference type="NCBI Taxonomy" id="284581"/>
    <lineage>
        <taxon>Bacteria</taxon>
        <taxon>Bacillati</taxon>
        <taxon>Bacillota</taxon>
        <taxon>Bacilli</taxon>
        <taxon>Bacillales</taxon>
        <taxon>Bacillaceae</taxon>
        <taxon>Priestia</taxon>
    </lineage>
</organism>
<dbReference type="PANTHER" id="PTHR43792">
    <property type="entry name" value="GNAT FAMILY, PUTATIVE (AFU_ORTHOLOGUE AFUA_3G00765)-RELATED-RELATED"/>
    <property type="match status" value="1"/>
</dbReference>
<protein>
    <submittedName>
        <fullName evidence="2">Acetyltransferase</fullName>
    </submittedName>
</protein>
<dbReference type="STRING" id="284581.AMD01_04025"/>
<evidence type="ECO:0000259" key="1">
    <source>
        <dbReference type="PROSITE" id="PS51186"/>
    </source>
</evidence>
<gene>
    <name evidence="2" type="ORF">AMD01_04025</name>
</gene>
<feature type="domain" description="N-acetyltransferase" evidence="1">
    <location>
        <begin position="17"/>
        <end position="190"/>
    </location>
</feature>
<evidence type="ECO:0000313" key="2">
    <source>
        <dbReference type="EMBL" id="KOO48564.1"/>
    </source>
</evidence>
<dbReference type="PROSITE" id="PS51186">
    <property type="entry name" value="GNAT"/>
    <property type="match status" value="1"/>
</dbReference>
<dbReference type="Pfam" id="PF13302">
    <property type="entry name" value="Acetyltransf_3"/>
    <property type="match status" value="1"/>
</dbReference>